<reference evidence="2 3" key="1">
    <citation type="submission" date="2020-08" db="EMBL/GenBank/DDBJ databases">
        <title>Genomic Encyclopedia of Type Strains, Phase IV (KMG-IV): sequencing the most valuable type-strain genomes for metagenomic binning, comparative biology and taxonomic classification.</title>
        <authorList>
            <person name="Goeker M."/>
        </authorList>
    </citation>
    <scope>NUCLEOTIDE SEQUENCE [LARGE SCALE GENOMIC DNA]</scope>
    <source>
        <strain evidence="2 3">DSM 100397</strain>
    </source>
</reference>
<sequence length="137" mass="15853">MMKKAVHITFLCLFFLLGMQCNASNKKNSSLPFFENSAKQYSKECRQSLSKKEFSVANDTFDKVHKKKRLLNPFHNSIARLSKCYSSSLVLGAIPYSKFVFQKHFESLVFSSEHSLHNSFCPKGKLLSIFYSFQAFW</sequence>
<evidence type="ECO:0008006" key="4">
    <source>
        <dbReference type="Google" id="ProtNLM"/>
    </source>
</evidence>
<evidence type="ECO:0000313" key="3">
    <source>
        <dbReference type="Proteomes" id="UP000555003"/>
    </source>
</evidence>
<accession>A0ABR6DND3</accession>
<evidence type="ECO:0000313" key="2">
    <source>
        <dbReference type="EMBL" id="MBA9073198.1"/>
    </source>
</evidence>
<dbReference type="RefSeq" id="WP_182493015.1">
    <property type="nucleotide sequence ID" value="NZ_JACJIS010000001.1"/>
</dbReference>
<gene>
    <name evidence="2" type="ORF">GGR22_001324</name>
</gene>
<organism evidence="2 3">
    <name type="scientific">Flavobacterium gossypii</name>
    <dbReference type="NCBI Taxonomy" id="1646119"/>
    <lineage>
        <taxon>Bacteria</taxon>
        <taxon>Pseudomonadati</taxon>
        <taxon>Bacteroidota</taxon>
        <taxon>Flavobacteriia</taxon>
        <taxon>Flavobacteriales</taxon>
        <taxon>Flavobacteriaceae</taxon>
        <taxon>Flavobacterium</taxon>
    </lineage>
</organism>
<name>A0ABR6DND3_9FLAO</name>
<feature type="chain" id="PRO_5047248352" description="Lipoprotein" evidence="1">
    <location>
        <begin position="24"/>
        <end position="137"/>
    </location>
</feature>
<keyword evidence="1" id="KW-0732">Signal</keyword>
<dbReference type="Proteomes" id="UP000555003">
    <property type="component" value="Unassembled WGS sequence"/>
</dbReference>
<feature type="signal peptide" evidence="1">
    <location>
        <begin position="1"/>
        <end position="23"/>
    </location>
</feature>
<proteinExistence type="predicted"/>
<dbReference type="EMBL" id="JACJIS010000001">
    <property type="protein sequence ID" value="MBA9073198.1"/>
    <property type="molecule type" value="Genomic_DNA"/>
</dbReference>
<keyword evidence="3" id="KW-1185">Reference proteome</keyword>
<evidence type="ECO:0000256" key="1">
    <source>
        <dbReference type="SAM" id="SignalP"/>
    </source>
</evidence>
<protein>
    <recommendedName>
        <fullName evidence="4">Lipoprotein</fullName>
    </recommendedName>
</protein>
<comment type="caution">
    <text evidence="2">The sequence shown here is derived from an EMBL/GenBank/DDBJ whole genome shotgun (WGS) entry which is preliminary data.</text>
</comment>